<feature type="domain" description="HEPN" evidence="2">
    <location>
        <begin position="13"/>
        <end position="127"/>
    </location>
</feature>
<dbReference type="PANTHER" id="PTHR36565">
    <property type="entry name" value="UPF0332 PROTEIN TM_1000"/>
    <property type="match status" value="1"/>
</dbReference>
<dbReference type="InterPro" id="IPR052226">
    <property type="entry name" value="UPF0332_toxin"/>
</dbReference>
<dbReference type="Pfam" id="PF05168">
    <property type="entry name" value="HEPN"/>
    <property type="match status" value="1"/>
</dbReference>
<gene>
    <name evidence="4" type="ORF">DWZ68_15295</name>
    <name evidence="3" type="ORF">DXA50_08220</name>
</gene>
<evidence type="ECO:0000313" key="4">
    <source>
        <dbReference type="EMBL" id="RHM40875.1"/>
    </source>
</evidence>
<dbReference type="Proteomes" id="UP000286063">
    <property type="component" value="Unassembled WGS sequence"/>
</dbReference>
<comment type="similarity">
    <text evidence="1">Belongs to the UPF0332 family.</text>
</comment>
<reference evidence="5 6" key="1">
    <citation type="submission" date="2018-08" db="EMBL/GenBank/DDBJ databases">
        <title>A genome reference for cultivated species of the human gut microbiota.</title>
        <authorList>
            <person name="Zou Y."/>
            <person name="Xue W."/>
            <person name="Luo G."/>
        </authorList>
    </citation>
    <scope>NUCLEOTIDE SEQUENCE [LARGE SCALE GENOMIC DNA]</scope>
    <source>
        <strain evidence="4 5">AF34-33</strain>
        <strain evidence="3 6">OF02-7</strain>
    </source>
</reference>
<evidence type="ECO:0000256" key="1">
    <source>
        <dbReference type="ARBA" id="ARBA00038248"/>
    </source>
</evidence>
<organism evidence="3 6">
    <name type="scientific">Butyricimonas virosa</name>
    <dbReference type="NCBI Taxonomy" id="544645"/>
    <lineage>
        <taxon>Bacteria</taxon>
        <taxon>Pseudomonadati</taxon>
        <taxon>Bacteroidota</taxon>
        <taxon>Bacteroidia</taxon>
        <taxon>Bacteroidales</taxon>
        <taxon>Odoribacteraceae</taxon>
        <taxon>Butyricimonas</taxon>
    </lineage>
</organism>
<accession>A0A413INX4</accession>
<sequence>MTPEQRLDIILYRLDSARNLLLEIESHIERGFYNTAMNRMYYACFYAASALLLYAEIDGVKTHEGVRQMFGKHFILTGKVPKEWGRFYTVIYNNRSEADYEDFKNFDLATVEEFYPLVCEFINLIRERIISNKLD</sequence>
<evidence type="ECO:0000313" key="6">
    <source>
        <dbReference type="Proteomes" id="UP000286063"/>
    </source>
</evidence>
<name>A0A413INX4_9BACT</name>
<dbReference type="PANTHER" id="PTHR36565:SF1">
    <property type="entry name" value="UPF0332 PROTEIN TM_1000"/>
    <property type="match status" value="1"/>
</dbReference>
<dbReference type="EMBL" id="QSCR01000011">
    <property type="protein sequence ID" value="RGY18606.1"/>
    <property type="molecule type" value="Genomic_DNA"/>
</dbReference>
<dbReference type="AlphaFoldDB" id="A0A413INX4"/>
<evidence type="ECO:0000259" key="2">
    <source>
        <dbReference type="Pfam" id="PF05168"/>
    </source>
</evidence>
<dbReference type="InterPro" id="IPR007842">
    <property type="entry name" value="HEPN_dom"/>
</dbReference>
<evidence type="ECO:0000313" key="3">
    <source>
        <dbReference type="EMBL" id="RGY18606.1"/>
    </source>
</evidence>
<dbReference type="OrthoDB" id="1494057at2"/>
<protein>
    <submittedName>
        <fullName evidence="3">HEPN domain-containing protein</fullName>
    </submittedName>
</protein>
<dbReference type="EMBL" id="QRPV01000026">
    <property type="protein sequence ID" value="RHM40875.1"/>
    <property type="molecule type" value="Genomic_DNA"/>
</dbReference>
<evidence type="ECO:0000313" key="5">
    <source>
        <dbReference type="Proteomes" id="UP000286038"/>
    </source>
</evidence>
<dbReference type="RefSeq" id="WP_117774972.1">
    <property type="nucleotide sequence ID" value="NZ_CABJDM010000026.1"/>
</dbReference>
<proteinExistence type="inferred from homology"/>
<dbReference type="Proteomes" id="UP000286038">
    <property type="component" value="Unassembled WGS sequence"/>
</dbReference>
<comment type="caution">
    <text evidence="3">The sequence shown here is derived from an EMBL/GenBank/DDBJ whole genome shotgun (WGS) entry which is preliminary data.</text>
</comment>
<dbReference type="Gene3D" id="1.20.120.330">
    <property type="entry name" value="Nucleotidyltransferases domain 2"/>
    <property type="match status" value="1"/>
</dbReference>